<evidence type="ECO:0000256" key="2">
    <source>
        <dbReference type="SAM" id="SignalP"/>
    </source>
</evidence>
<accession>A0A1N7QQR1</accession>
<feature type="chain" id="PRO_5012998331" description="DUF3060 domain-containing protein" evidence="2">
    <location>
        <begin position="23"/>
        <end position="129"/>
    </location>
</feature>
<gene>
    <name evidence="3" type="ORF">SAMN05421786_11472</name>
</gene>
<dbReference type="InterPro" id="IPR021417">
    <property type="entry name" value="DUF3060"/>
</dbReference>
<evidence type="ECO:0000313" key="3">
    <source>
        <dbReference type="EMBL" id="SIT25201.1"/>
    </source>
</evidence>
<dbReference type="STRING" id="373668.SAMN05421786_11472"/>
<keyword evidence="4" id="KW-1185">Reference proteome</keyword>
<dbReference type="Pfam" id="PF11259">
    <property type="entry name" value="DUF3060"/>
    <property type="match status" value="1"/>
</dbReference>
<evidence type="ECO:0000256" key="1">
    <source>
        <dbReference type="SAM" id="MobiDB-lite"/>
    </source>
</evidence>
<evidence type="ECO:0008006" key="5">
    <source>
        <dbReference type="Google" id="ProtNLM"/>
    </source>
</evidence>
<feature type="compositionally biased region" description="Polar residues" evidence="1">
    <location>
        <begin position="106"/>
        <end position="121"/>
    </location>
</feature>
<feature type="signal peptide" evidence="2">
    <location>
        <begin position="1"/>
        <end position="22"/>
    </location>
</feature>
<dbReference type="RefSeq" id="WP_084184645.1">
    <property type="nucleotide sequence ID" value="NZ_FTOL01000014.1"/>
</dbReference>
<proteinExistence type="predicted"/>
<evidence type="ECO:0000313" key="4">
    <source>
        <dbReference type="Proteomes" id="UP000186744"/>
    </source>
</evidence>
<feature type="region of interest" description="Disordered" evidence="1">
    <location>
        <begin position="106"/>
        <end position="129"/>
    </location>
</feature>
<name>A0A1N7QQR1_9FLAO</name>
<dbReference type="EMBL" id="FTOL01000014">
    <property type="protein sequence ID" value="SIT25201.1"/>
    <property type="molecule type" value="Genomic_DNA"/>
</dbReference>
<protein>
    <recommendedName>
        <fullName evidence="5">DUF3060 domain-containing protein</fullName>
    </recommendedName>
</protein>
<reference evidence="4" key="1">
    <citation type="submission" date="2017-01" db="EMBL/GenBank/DDBJ databases">
        <authorList>
            <person name="Varghese N."/>
            <person name="Submissions S."/>
        </authorList>
    </citation>
    <scope>NUCLEOTIDE SEQUENCE [LARGE SCALE GENOMIC DNA]</scope>
    <source>
        <strain evidence="4">DSM 18017</strain>
    </source>
</reference>
<organism evidence="3 4">
    <name type="scientific">Chryseobacterium ureilyticum</name>
    <dbReference type="NCBI Taxonomy" id="373668"/>
    <lineage>
        <taxon>Bacteria</taxon>
        <taxon>Pseudomonadati</taxon>
        <taxon>Bacteroidota</taxon>
        <taxon>Flavobacteriia</taxon>
        <taxon>Flavobacteriales</taxon>
        <taxon>Weeksellaceae</taxon>
        <taxon>Chryseobacterium group</taxon>
        <taxon>Chryseobacterium</taxon>
    </lineage>
</organism>
<dbReference type="AlphaFoldDB" id="A0A1N7QQR1"/>
<keyword evidence="2" id="KW-0732">Signal</keyword>
<dbReference type="OrthoDB" id="1256082at2"/>
<sequence length="129" mass="13325">MKSIKTAAIFGILLLGTGTAFAQSRKTESTKGVEQTDGKVIEVEGVGHKLNYTLNGGIVQVSGGDNTVTVKGSAKKISVSGTGNKVYIDKVDNVTIEGGSNTVYYRTSGTKSGKPNSSLTGVGNKVVKQ</sequence>
<dbReference type="Proteomes" id="UP000186744">
    <property type="component" value="Unassembled WGS sequence"/>
</dbReference>